<sequence length="849" mass="96011">MASAPLGSTLRSIRQFIHHIDHELGQHEHNGVNGFGEKKLFVCKGALTDYWSREKIIEVLLETGNEAANARSIWRNHIVLFSLLCYIEYPQLLDRFIAEKIAGSLPLSETSTKQGWWAGDNKFRQLFLSTQWKFLPVVFGTTLYDASRPDEAIESILPINHQHIKVLGKPKEQTAVFRVSLFPCCIEPDFKKVLEVHQNQTPRTYYVVLKMFIIDNDNDDDRQLWKNEVYAYNALHNRAGSPTTQTGPAMPVDITPSSIFSYITNWMGLLRRRIPAELQGQIDLDVTTPKLNGTHYIITEYAPGGDLSDFYETNISMILSSDRQSRLNLWHHLFEILQGISAIHSIGGTHQDIQEANIVYTDGDLSDRTKPCFKITDLGRSNFASVSYEKKKNNWGNRVFMAPECSGANNIEQTVPRPYTKAADIWALGCLFSEILILSTLGEQGLREYREARKTENKNTDIGDIAPSAFHDGSNRLECVDKHHQRALEVKPDDEVTQVVSSLVLVWMLQPKTSREKDALNIRGKWQKYVRTGQKPDHKPAPQASLPLAEDSGSPINPMPPIEVATETAPRPSTPQPVTAGFSSAEPAPTRAEIAPLMSRPQHQVPVKISVEMINDHLMQQRWCARINPHDFPRLMDSIKILGQRQHFILVDDSDQMLIYRDQVSKTVRVMTKTLKHQVKKPSKNIKIFFGSDPTDSHRVKKTSKLAKLIKDHPFASTQDFTVLVATWFQDVAQRIILNVVPNKIPRTSLYILTNGKSSLSSLIPHVKTFLDTMRGQRCVMSDFFIITVVHFGEEGYNQTWTYYNPIYIWNADGDVVDLLTGGIRASTVGQHTDTAPVEEANNGEILSP</sequence>
<dbReference type="AlphaFoldDB" id="A0AAN7GU58"/>
<dbReference type="InterPro" id="IPR000719">
    <property type="entry name" value="Prot_kinase_dom"/>
</dbReference>
<name>A0AAN7GU58_9PEZI</name>
<dbReference type="SUPFAM" id="SSF56112">
    <property type="entry name" value="Protein kinase-like (PK-like)"/>
    <property type="match status" value="1"/>
</dbReference>
<dbReference type="GO" id="GO:0004674">
    <property type="term" value="F:protein serine/threonine kinase activity"/>
    <property type="evidence" value="ECO:0007669"/>
    <property type="project" value="TreeGrafter"/>
</dbReference>
<feature type="domain" description="Protein kinase" evidence="2">
    <location>
        <begin position="179"/>
        <end position="530"/>
    </location>
</feature>
<dbReference type="InterPro" id="IPR011009">
    <property type="entry name" value="Kinase-like_dom_sf"/>
</dbReference>
<organism evidence="3 4">
    <name type="scientific">Podospora fimiseda</name>
    <dbReference type="NCBI Taxonomy" id="252190"/>
    <lineage>
        <taxon>Eukaryota</taxon>
        <taxon>Fungi</taxon>
        <taxon>Dikarya</taxon>
        <taxon>Ascomycota</taxon>
        <taxon>Pezizomycotina</taxon>
        <taxon>Sordariomycetes</taxon>
        <taxon>Sordariomycetidae</taxon>
        <taxon>Sordariales</taxon>
        <taxon>Podosporaceae</taxon>
        <taxon>Podospora</taxon>
    </lineage>
</organism>
<evidence type="ECO:0000313" key="4">
    <source>
        <dbReference type="Proteomes" id="UP001301958"/>
    </source>
</evidence>
<comment type="caution">
    <text evidence="3">The sequence shown here is derived from an EMBL/GenBank/DDBJ whole genome shotgun (WGS) entry which is preliminary data.</text>
</comment>
<dbReference type="SMART" id="SM00220">
    <property type="entry name" value="S_TKc"/>
    <property type="match status" value="1"/>
</dbReference>
<reference evidence="3" key="1">
    <citation type="journal article" date="2023" name="Mol. Phylogenet. Evol.">
        <title>Genome-scale phylogeny and comparative genomics of the fungal order Sordariales.</title>
        <authorList>
            <person name="Hensen N."/>
            <person name="Bonometti L."/>
            <person name="Westerberg I."/>
            <person name="Brannstrom I.O."/>
            <person name="Guillou S."/>
            <person name="Cros-Aarteil S."/>
            <person name="Calhoun S."/>
            <person name="Haridas S."/>
            <person name="Kuo A."/>
            <person name="Mondo S."/>
            <person name="Pangilinan J."/>
            <person name="Riley R."/>
            <person name="LaButti K."/>
            <person name="Andreopoulos B."/>
            <person name="Lipzen A."/>
            <person name="Chen C."/>
            <person name="Yan M."/>
            <person name="Daum C."/>
            <person name="Ng V."/>
            <person name="Clum A."/>
            <person name="Steindorff A."/>
            <person name="Ohm R.A."/>
            <person name="Martin F."/>
            <person name="Silar P."/>
            <person name="Natvig D.O."/>
            <person name="Lalanne C."/>
            <person name="Gautier V."/>
            <person name="Ament-Velasquez S.L."/>
            <person name="Kruys A."/>
            <person name="Hutchinson M.I."/>
            <person name="Powell A.J."/>
            <person name="Barry K."/>
            <person name="Miller A.N."/>
            <person name="Grigoriev I.V."/>
            <person name="Debuchy R."/>
            <person name="Gladieux P."/>
            <person name="Hiltunen Thoren M."/>
            <person name="Johannesson H."/>
        </authorList>
    </citation>
    <scope>NUCLEOTIDE SEQUENCE</scope>
    <source>
        <strain evidence="3">CBS 990.96</strain>
    </source>
</reference>
<feature type="region of interest" description="Disordered" evidence="1">
    <location>
        <begin position="530"/>
        <end position="584"/>
    </location>
</feature>
<gene>
    <name evidence="3" type="ORF">QBC38DRAFT_484328</name>
</gene>
<dbReference type="PANTHER" id="PTHR24359:SF1">
    <property type="entry name" value="INHIBITOR OF NUCLEAR FACTOR KAPPA-B KINASE EPSILON SUBUNIT HOMOLOG 1-RELATED"/>
    <property type="match status" value="1"/>
</dbReference>
<dbReference type="GO" id="GO:0005524">
    <property type="term" value="F:ATP binding"/>
    <property type="evidence" value="ECO:0007669"/>
    <property type="project" value="InterPro"/>
</dbReference>
<keyword evidence="4" id="KW-1185">Reference proteome</keyword>
<accession>A0AAN7GU58</accession>
<evidence type="ECO:0000256" key="1">
    <source>
        <dbReference type="SAM" id="MobiDB-lite"/>
    </source>
</evidence>
<dbReference type="EMBL" id="MU865380">
    <property type="protein sequence ID" value="KAK4224912.1"/>
    <property type="molecule type" value="Genomic_DNA"/>
</dbReference>
<dbReference type="Pfam" id="PF00069">
    <property type="entry name" value="Pkinase"/>
    <property type="match status" value="1"/>
</dbReference>
<evidence type="ECO:0000313" key="3">
    <source>
        <dbReference type="EMBL" id="KAK4224912.1"/>
    </source>
</evidence>
<protein>
    <recommendedName>
        <fullName evidence="2">Protein kinase domain-containing protein</fullName>
    </recommendedName>
</protein>
<dbReference type="Gene3D" id="1.10.510.10">
    <property type="entry name" value="Transferase(Phosphotransferase) domain 1"/>
    <property type="match status" value="1"/>
</dbReference>
<evidence type="ECO:0000259" key="2">
    <source>
        <dbReference type="PROSITE" id="PS50011"/>
    </source>
</evidence>
<dbReference type="PANTHER" id="PTHR24359">
    <property type="entry name" value="SERINE/THREONINE-PROTEIN KINASE SBK1"/>
    <property type="match status" value="1"/>
</dbReference>
<dbReference type="PROSITE" id="PS50011">
    <property type="entry name" value="PROTEIN_KINASE_DOM"/>
    <property type="match status" value="1"/>
</dbReference>
<proteinExistence type="predicted"/>
<dbReference type="Proteomes" id="UP001301958">
    <property type="component" value="Unassembled WGS sequence"/>
</dbReference>
<reference evidence="3" key="2">
    <citation type="submission" date="2023-05" db="EMBL/GenBank/DDBJ databases">
        <authorList>
            <consortium name="Lawrence Berkeley National Laboratory"/>
            <person name="Steindorff A."/>
            <person name="Hensen N."/>
            <person name="Bonometti L."/>
            <person name="Westerberg I."/>
            <person name="Brannstrom I.O."/>
            <person name="Guillou S."/>
            <person name="Cros-Aarteil S."/>
            <person name="Calhoun S."/>
            <person name="Haridas S."/>
            <person name="Kuo A."/>
            <person name="Mondo S."/>
            <person name="Pangilinan J."/>
            <person name="Riley R."/>
            <person name="Labutti K."/>
            <person name="Andreopoulos B."/>
            <person name="Lipzen A."/>
            <person name="Chen C."/>
            <person name="Yanf M."/>
            <person name="Daum C."/>
            <person name="Ng V."/>
            <person name="Clum A."/>
            <person name="Ohm R."/>
            <person name="Martin F."/>
            <person name="Silar P."/>
            <person name="Natvig D."/>
            <person name="Lalanne C."/>
            <person name="Gautier V."/>
            <person name="Ament-Velasquez S.L."/>
            <person name="Kruys A."/>
            <person name="Hutchinson M.I."/>
            <person name="Powell A.J."/>
            <person name="Barry K."/>
            <person name="Miller A.N."/>
            <person name="Grigoriev I.V."/>
            <person name="Debuchy R."/>
            <person name="Gladieux P."/>
            <person name="Thoren M.H."/>
            <person name="Johannesson H."/>
        </authorList>
    </citation>
    <scope>NUCLEOTIDE SEQUENCE</scope>
    <source>
        <strain evidence="3">CBS 990.96</strain>
    </source>
</reference>